<dbReference type="Pfam" id="PF04492">
    <property type="entry name" value="Phage_rep_O"/>
    <property type="match status" value="1"/>
</dbReference>
<reference evidence="3" key="1">
    <citation type="submission" date="2022-09" db="EMBL/GenBank/DDBJ databases">
        <title>Intensive care unit water sources are persistently colonized with multi-drug resistant bacteria and are the site of extensive horizontal gene transfer of antibiotic resistance genes.</title>
        <authorList>
            <person name="Diorio-Toth L."/>
        </authorList>
    </citation>
    <scope>NUCLEOTIDE SEQUENCE</scope>
    <source>
        <strain evidence="3">GD04065</strain>
    </source>
</reference>
<comment type="caution">
    <text evidence="3">The sequence shown here is derived from an EMBL/GenBank/DDBJ whole genome shotgun (WGS) entry which is preliminary data.</text>
</comment>
<dbReference type="InterPro" id="IPR036388">
    <property type="entry name" value="WH-like_DNA-bd_sf"/>
</dbReference>
<evidence type="ECO:0000259" key="2">
    <source>
        <dbReference type="Pfam" id="PF04492"/>
    </source>
</evidence>
<dbReference type="EMBL" id="JAOECG010000006">
    <property type="protein sequence ID" value="MDG9786793.1"/>
    <property type="molecule type" value="Genomic_DNA"/>
</dbReference>
<evidence type="ECO:0000313" key="3">
    <source>
        <dbReference type="EMBL" id="MDG9786793.1"/>
    </source>
</evidence>
<feature type="region of interest" description="Disordered" evidence="1">
    <location>
        <begin position="129"/>
        <end position="176"/>
    </location>
</feature>
<dbReference type="GO" id="GO:0006260">
    <property type="term" value="P:DNA replication"/>
    <property type="evidence" value="ECO:0007669"/>
    <property type="project" value="InterPro"/>
</dbReference>
<dbReference type="InterPro" id="IPR006497">
    <property type="entry name" value="Phage_lambda_VrpO_N"/>
</dbReference>
<dbReference type="AlphaFoldDB" id="A0AAW6RST4"/>
<organism evidence="3 4">
    <name type="scientific">Acinetobacter johnsonii</name>
    <dbReference type="NCBI Taxonomy" id="40214"/>
    <lineage>
        <taxon>Bacteria</taxon>
        <taxon>Pseudomonadati</taxon>
        <taxon>Pseudomonadota</taxon>
        <taxon>Gammaproteobacteria</taxon>
        <taxon>Moraxellales</taxon>
        <taxon>Moraxellaceae</taxon>
        <taxon>Acinetobacter</taxon>
    </lineage>
</organism>
<dbReference type="Proteomes" id="UP001157887">
    <property type="component" value="Unassembled WGS sequence"/>
</dbReference>
<accession>A0AAW6RST4</accession>
<sequence length="327" mass="37528">MNNSNLAHEPPIPQGQVVHFPKNERKTMSNKEERYTKMPNMLIDSEIMAQLNDKAFKCLMFVMRQTVGFDRVSHPIAITQFQKYCGIKKRDTVMSCIRDLEQLGLIKVERTTGCLNEYVFTPDQYREKGLVPNEGSTFKGDGTSTNKRDGTSTVKGDGTSTNKRDGTSTVKGDGTSTVERGTIKETLKETFKENFKERNTQENAVDQVWNPNTETLSSILKTTKHSHRVSEILSLEDFQFHLGNFNTHHEKNFQLTDNQKHRKFAQWIIQEFERVLEKAERKNKQPSVYPRSEKQNSDLDVNTAWADQASQHQVPVNSSVHIPEDFL</sequence>
<feature type="compositionally biased region" description="Polar residues" evidence="1">
    <location>
        <begin position="151"/>
        <end position="176"/>
    </location>
</feature>
<name>A0AAW6RST4_ACIJO</name>
<evidence type="ECO:0000256" key="1">
    <source>
        <dbReference type="SAM" id="MobiDB-lite"/>
    </source>
</evidence>
<proteinExistence type="predicted"/>
<gene>
    <name evidence="3" type="ORF">N7566_07280</name>
</gene>
<protein>
    <submittedName>
        <fullName evidence="3">Replication protein</fullName>
    </submittedName>
</protein>
<evidence type="ECO:0000313" key="4">
    <source>
        <dbReference type="Proteomes" id="UP001157887"/>
    </source>
</evidence>
<feature type="domain" description="Bacteriophage lambda Replication protein O N-terminal" evidence="2">
    <location>
        <begin position="28"/>
        <end position="112"/>
    </location>
</feature>
<dbReference type="Gene3D" id="1.10.10.10">
    <property type="entry name" value="Winged helix-like DNA-binding domain superfamily/Winged helix DNA-binding domain"/>
    <property type="match status" value="1"/>
</dbReference>